<protein>
    <submittedName>
        <fullName evidence="1">DUF982 domain-containing protein</fullName>
    </submittedName>
</protein>
<dbReference type="EMBL" id="JAEKMH010000005">
    <property type="protein sequence ID" value="MBJ3786728.1"/>
    <property type="molecule type" value="Genomic_DNA"/>
</dbReference>
<evidence type="ECO:0000313" key="1">
    <source>
        <dbReference type="EMBL" id="MBJ3786728.1"/>
    </source>
</evidence>
<evidence type="ECO:0000313" key="2">
    <source>
        <dbReference type="Proteomes" id="UP000602124"/>
    </source>
</evidence>
<proteinExistence type="predicted"/>
<keyword evidence="2" id="KW-1185">Reference proteome</keyword>
<gene>
    <name evidence="1" type="ORF">JEQ47_18530</name>
</gene>
<dbReference type="RefSeq" id="WP_198877930.1">
    <property type="nucleotide sequence ID" value="NZ_JAEKMH010000005.1"/>
</dbReference>
<dbReference type="Proteomes" id="UP000602124">
    <property type="component" value="Unassembled WGS sequence"/>
</dbReference>
<sequence>MLDAIHTWDRPITITLGGEQLVVHTPTQARNILLMDWPTERTDKHKIASDLCLAAMEGAAPEASWLAFMDVALEAGIFVE</sequence>
<dbReference type="AlphaFoldDB" id="A0A934ITZ8"/>
<dbReference type="InterPro" id="IPR010385">
    <property type="entry name" value="DUF982"/>
</dbReference>
<name>A0A934ITZ8_9HYPH</name>
<organism evidence="1 2">
    <name type="scientific">Devosia sediminis</name>
    <dbReference type="NCBI Taxonomy" id="2798801"/>
    <lineage>
        <taxon>Bacteria</taxon>
        <taxon>Pseudomonadati</taxon>
        <taxon>Pseudomonadota</taxon>
        <taxon>Alphaproteobacteria</taxon>
        <taxon>Hyphomicrobiales</taxon>
        <taxon>Devosiaceae</taxon>
        <taxon>Devosia</taxon>
    </lineage>
</organism>
<comment type="caution">
    <text evidence="1">The sequence shown here is derived from an EMBL/GenBank/DDBJ whole genome shotgun (WGS) entry which is preliminary data.</text>
</comment>
<accession>A0A934ITZ8</accession>
<dbReference type="Pfam" id="PF06169">
    <property type="entry name" value="DUF982"/>
    <property type="match status" value="1"/>
</dbReference>
<reference evidence="1" key="1">
    <citation type="submission" date="2020-12" db="EMBL/GenBank/DDBJ databases">
        <title>Devosia sp. MSA67 isolated from Mo River.</title>
        <authorList>
            <person name="Ma F."/>
            <person name="Zi Z."/>
        </authorList>
    </citation>
    <scope>NUCLEOTIDE SEQUENCE</scope>
    <source>
        <strain evidence="1">MSA67</strain>
    </source>
</reference>
<dbReference type="Gene3D" id="6.10.250.730">
    <property type="match status" value="1"/>
</dbReference>